<dbReference type="AlphaFoldDB" id="B2IE91"/>
<organism evidence="1 2">
    <name type="scientific">Beijerinckia indica subsp. indica (strain ATCC 9039 / DSM 1715 / NCIMB 8712)</name>
    <dbReference type="NCBI Taxonomy" id="395963"/>
    <lineage>
        <taxon>Bacteria</taxon>
        <taxon>Pseudomonadati</taxon>
        <taxon>Pseudomonadota</taxon>
        <taxon>Alphaproteobacteria</taxon>
        <taxon>Hyphomicrobiales</taxon>
        <taxon>Beijerinckiaceae</taxon>
        <taxon>Beijerinckia</taxon>
    </lineage>
</organism>
<accession>B2IE91</accession>
<reference evidence="2" key="1">
    <citation type="submission" date="2008-03" db="EMBL/GenBank/DDBJ databases">
        <title>Complete sequence of chromosome of Beijerinckia indica subsp. indica ATCC 9039.</title>
        <authorList>
            <consortium name="US DOE Joint Genome Institute"/>
            <person name="Copeland A."/>
            <person name="Lucas S."/>
            <person name="Lapidus A."/>
            <person name="Glavina del Rio T."/>
            <person name="Dalin E."/>
            <person name="Tice H."/>
            <person name="Bruce D."/>
            <person name="Goodwin L."/>
            <person name="Pitluck S."/>
            <person name="LaButti K."/>
            <person name="Schmutz J."/>
            <person name="Larimer F."/>
            <person name="Land M."/>
            <person name="Hauser L."/>
            <person name="Kyrpides N."/>
            <person name="Mikhailova N."/>
            <person name="Dunfield P.F."/>
            <person name="Dedysh S.N."/>
            <person name="Liesack W."/>
            <person name="Saw J.H."/>
            <person name="Alam M."/>
            <person name="Chen Y."/>
            <person name="Murrell J.C."/>
            <person name="Richardson P."/>
        </authorList>
    </citation>
    <scope>NUCLEOTIDE SEQUENCE [LARGE SCALE GENOMIC DNA]</scope>
    <source>
        <strain evidence="2">ATCC 9039 / DSM 1715 / NCIMB 8712</strain>
    </source>
</reference>
<evidence type="ECO:0000313" key="2">
    <source>
        <dbReference type="Proteomes" id="UP000001695"/>
    </source>
</evidence>
<protein>
    <submittedName>
        <fullName evidence="1">Uncharacterized protein</fullName>
    </submittedName>
</protein>
<dbReference type="HOGENOM" id="CLU_2714208_0_0_5"/>
<dbReference type="KEGG" id="bid:Bind_0465"/>
<gene>
    <name evidence="1" type="ordered locus">Bind_0465</name>
</gene>
<name>B2IE91_BEII9</name>
<reference evidence="1 2" key="2">
    <citation type="journal article" date="2010" name="J. Bacteriol.">
        <title>Complete genome sequence of Beijerinckia indica subsp. indica.</title>
        <authorList>
            <person name="Tamas I."/>
            <person name="Dedysh S.N."/>
            <person name="Liesack W."/>
            <person name="Stott M.B."/>
            <person name="Alam M."/>
            <person name="Murrell J.C."/>
            <person name="Dunfield P.F."/>
        </authorList>
    </citation>
    <scope>NUCLEOTIDE SEQUENCE [LARGE SCALE GENOMIC DNA]</scope>
    <source>
        <strain evidence="2">ATCC 9039 / DSM 1715 / NCIMB 8712</strain>
    </source>
</reference>
<dbReference type="Proteomes" id="UP000001695">
    <property type="component" value="Chromosome"/>
</dbReference>
<dbReference type="EMBL" id="CP001016">
    <property type="protein sequence ID" value="ACB94118.1"/>
    <property type="molecule type" value="Genomic_DNA"/>
</dbReference>
<keyword evidence="2" id="KW-1185">Reference proteome</keyword>
<proteinExistence type="predicted"/>
<evidence type="ECO:0000313" key="1">
    <source>
        <dbReference type="EMBL" id="ACB94118.1"/>
    </source>
</evidence>
<dbReference type="STRING" id="395963.Bind_0465"/>
<sequence length="72" mass="7769">MGLVEGRLGPNNKPGPNVSGPGFELSFHACVLAASLAPARPHEMPTEQILAKLFRHVYVTADKNEKNFIGRA</sequence>